<name>A0A9K3GRD9_9EUKA</name>
<accession>A0A9K3GRD9</accession>
<gene>
    <name evidence="2" type="ORF">KIPB_016615</name>
</gene>
<feature type="non-terminal residue" evidence="2">
    <location>
        <position position="1"/>
    </location>
</feature>
<feature type="compositionally biased region" description="Acidic residues" evidence="1">
    <location>
        <begin position="10"/>
        <end position="29"/>
    </location>
</feature>
<evidence type="ECO:0000313" key="3">
    <source>
        <dbReference type="Proteomes" id="UP000265618"/>
    </source>
</evidence>
<protein>
    <submittedName>
        <fullName evidence="2">Uncharacterized protein</fullName>
    </submittedName>
</protein>
<evidence type="ECO:0000256" key="1">
    <source>
        <dbReference type="SAM" id="MobiDB-lite"/>
    </source>
</evidence>
<feature type="compositionally biased region" description="Acidic residues" evidence="1">
    <location>
        <begin position="38"/>
        <end position="49"/>
    </location>
</feature>
<feature type="region of interest" description="Disordered" evidence="1">
    <location>
        <begin position="79"/>
        <end position="113"/>
    </location>
</feature>
<evidence type="ECO:0000313" key="2">
    <source>
        <dbReference type="EMBL" id="GIQ92697.1"/>
    </source>
</evidence>
<reference evidence="2 3" key="1">
    <citation type="journal article" date="2018" name="PLoS ONE">
        <title>The draft genome of Kipferlia bialata reveals reductive genome evolution in fornicate parasites.</title>
        <authorList>
            <person name="Tanifuji G."/>
            <person name="Takabayashi S."/>
            <person name="Kume K."/>
            <person name="Takagi M."/>
            <person name="Nakayama T."/>
            <person name="Kamikawa R."/>
            <person name="Inagaki Y."/>
            <person name="Hashimoto T."/>
        </authorList>
    </citation>
    <scope>NUCLEOTIDE SEQUENCE [LARGE SCALE GENOMIC DNA]</scope>
    <source>
        <strain evidence="2">NY0173</strain>
    </source>
</reference>
<proteinExistence type="predicted"/>
<dbReference type="AlphaFoldDB" id="A0A9K3GRD9"/>
<dbReference type="EMBL" id="BDIP01010295">
    <property type="protein sequence ID" value="GIQ92697.1"/>
    <property type="molecule type" value="Genomic_DNA"/>
</dbReference>
<dbReference type="Proteomes" id="UP000265618">
    <property type="component" value="Unassembled WGS sequence"/>
</dbReference>
<organism evidence="2 3">
    <name type="scientific">Kipferlia bialata</name>
    <dbReference type="NCBI Taxonomy" id="797122"/>
    <lineage>
        <taxon>Eukaryota</taxon>
        <taxon>Metamonada</taxon>
        <taxon>Carpediemonas-like organisms</taxon>
        <taxon>Kipferlia</taxon>
    </lineage>
</organism>
<feature type="compositionally biased region" description="Acidic residues" evidence="1">
    <location>
        <begin position="93"/>
        <end position="104"/>
    </location>
</feature>
<comment type="caution">
    <text evidence="2">The sequence shown here is derived from an EMBL/GenBank/DDBJ whole genome shotgun (WGS) entry which is preliminary data.</text>
</comment>
<keyword evidence="3" id="KW-1185">Reference proteome</keyword>
<feature type="region of interest" description="Disordered" evidence="1">
    <location>
        <begin position="1"/>
        <end position="51"/>
    </location>
</feature>
<sequence>MSPSSHQADDKEDDDLGLSESEKEEEEGEVNMVKAEAESESEENLEEETMGATVGSAVKMPVQSAVVATITLADPNAMVKKEEEVKEEKGDVEMGEAEADTEAETDTKKKTHK</sequence>
<feature type="compositionally biased region" description="Basic and acidic residues" evidence="1">
    <location>
        <begin position="79"/>
        <end position="92"/>
    </location>
</feature>